<comment type="caution">
    <text evidence="1">The sequence shown here is derived from an EMBL/GenBank/DDBJ whole genome shotgun (WGS) entry which is preliminary data.</text>
</comment>
<name>A0ACB7ZD85_9ERIC</name>
<organism evidence="1 2">
    <name type="scientific">Vaccinium darrowii</name>
    <dbReference type="NCBI Taxonomy" id="229202"/>
    <lineage>
        <taxon>Eukaryota</taxon>
        <taxon>Viridiplantae</taxon>
        <taxon>Streptophyta</taxon>
        <taxon>Embryophyta</taxon>
        <taxon>Tracheophyta</taxon>
        <taxon>Spermatophyta</taxon>
        <taxon>Magnoliopsida</taxon>
        <taxon>eudicotyledons</taxon>
        <taxon>Gunneridae</taxon>
        <taxon>Pentapetalae</taxon>
        <taxon>asterids</taxon>
        <taxon>Ericales</taxon>
        <taxon>Ericaceae</taxon>
        <taxon>Vaccinioideae</taxon>
        <taxon>Vaccinieae</taxon>
        <taxon>Vaccinium</taxon>
    </lineage>
</organism>
<keyword evidence="2" id="KW-1185">Reference proteome</keyword>
<sequence>MGLSRPPAFARRISASEVLVKQIDLYGKLNGHDGCVNTIQFNSAGDHLVSGSDDQEVKIWNWATKTLELSYPSGHYDNIFQVKIMPFTDDRRIVTSAADGQVRLGQVKENGEVETKRLGKHQGRVHNLAVEPGSPYIFYSCGEDGFVQHFDLRSNSARKLFCCSSFTENKLSSSSLRLNALVIDPRNPNYFALGVSDKYARVYDIRKCQRDSSSNSDKPVNTFCPHHLIETQDVRITSLAFSNTSELLVSYNDELIYLFQKNMGLGPSPLSIPREDLQKLEEPQAYVGHRNSQTVKGVSFFGPHDEYIMSGSDCGHLFIWKKKGAQLVRLMAGDRHILNQVEPHPNLPVIASSGIEKNIKVWAPVSSDVVPLPHNVQEIMESNRQGREEHSRVTLTPDMIMHVLRLHRRQALSYFERRNNRADNDSDEEDEEAYFGIPGDASSEEGNSNECNIS</sequence>
<protein>
    <submittedName>
        <fullName evidence="1">Uncharacterized protein</fullName>
    </submittedName>
</protein>
<evidence type="ECO:0000313" key="2">
    <source>
        <dbReference type="Proteomes" id="UP000828048"/>
    </source>
</evidence>
<accession>A0ACB7ZD85</accession>
<dbReference type="EMBL" id="CM037162">
    <property type="protein sequence ID" value="KAH7862992.1"/>
    <property type="molecule type" value="Genomic_DNA"/>
</dbReference>
<evidence type="ECO:0000313" key="1">
    <source>
        <dbReference type="EMBL" id="KAH7862992.1"/>
    </source>
</evidence>
<reference evidence="1 2" key="1">
    <citation type="journal article" date="2021" name="Hortic Res">
        <title>High-quality reference genome and annotation aids understanding of berry development for evergreen blueberry (Vaccinium darrowii).</title>
        <authorList>
            <person name="Yu J."/>
            <person name="Hulse-Kemp A.M."/>
            <person name="Babiker E."/>
            <person name="Staton M."/>
        </authorList>
    </citation>
    <scope>NUCLEOTIDE SEQUENCE [LARGE SCALE GENOMIC DNA]</scope>
    <source>
        <strain evidence="2">cv. NJ 8807/NJ 8810</strain>
        <tissue evidence="1">Young leaf</tissue>
    </source>
</reference>
<gene>
    <name evidence="1" type="ORF">Vadar_011900</name>
</gene>
<proteinExistence type="predicted"/>
<dbReference type="Proteomes" id="UP000828048">
    <property type="component" value="Chromosome 12"/>
</dbReference>